<evidence type="ECO:0000313" key="3">
    <source>
        <dbReference type="EMBL" id="CQD24247.1"/>
    </source>
</evidence>
<dbReference type="InterPro" id="IPR000253">
    <property type="entry name" value="FHA_dom"/>
</dbReference>
<gene>
    <name evidence="3" type="ORF">BN1232_06123</name>
</gene>
<dbReference type="EMBL" id="CTEE01000002">
    <property type="protein sequence ID" value="CQD24247.1"/>
    <property type="molecule type" value="Genomic_DNA"/>
</dbReference>
<dbReference type="Gene3D" id="2.60.200.20">
    <property type="match status" value="1"/>
</dbReference>
<organism evidence="3 4">
    <name type="scientific">Mycobacterium lentiflavum</name>
    <dbReference type="NCBI Taxonomy" id="141349"/>
    <lineage>
        <taxon>Bacteria</taxon>
        <taxon>Bacillati</taxon>
        <taxon>Actinomycetota</taxon>
        <taxon>Actinomycetes</taxon>
        <taxon>Mycobacteriales</taxon>
        <taxon>Mycobacteriaceae</taxon>
        <taxon>Mycobacterium</taxon>
        <taxon>Mycobacterium simiae complex</taxon>
    </lineage>
</organism>
<evidence type="ECO:0000313" key="4">
    <source>
        <dbReference type="Proteomes" id="UP000199251"/>
    </source>
</evidence>
<accession>A0A0E3WEA3</accession>
<sequence>MVLMRAAEGLPSGAGMLVVKRGPNAGSRFLLNQPATSAGSHPASDIYLDDVAVSRRHAEFHCDGSKFRLIDVGSRSGTYVNRELVQTAQLDNGDEIEIGNFRLVFLLGR</sequence>
<reference evidence="3 4" key="1">
    <citation type="submission" date="2015-03" db="EMBL/GenBank/DDBJ databases">
        <authorList>
            <person name="Urmite Genomes"/>
        </authorList>
    </citation>
    <scope>NUCLEOTIDE SEQUENCE [LARGE SCALE GENOMIC DNA]</scope>
    <source>
        <strain evidence="3 4">CSUR P1491</strain>
    </source>
</reference>
<keyword evidence="1" id="KW-0597">Phosphoprotein</keyword>
<protein>
    <submittedName>
        <fullName evidence="3">FHA domain-containing protein</fullName>
    </submittedName>
</protein>
<feature type="domain" description="FHA" evidence="2">
    <location>
        <begin position="36"/>
        <end position="85"/>
    </location>
</feature>
<dbReference type="Proteomes" id="UP000199251">
    <property type="component" value="Unassembled WGS sequence"/>
</dbReference>
<dbReference type="Pfam" id="PF00498">
    <property type="entry name" value="FHA"/>
    <property type="match status" value="1"/>
</dbReference>
<dbReference type="SUPFAM" id="SSF49879">
    <property type="entry name" value="SMAD/FHA domain"/>
    <property type="match status" value="1"/>
</dbReference>
<proteinExistence type="predicted"/>
<name>A0A0E3WEA3_MYCLN</name>
<dbReference type="InterPro" id="IPR008984">
    <property type="entry name" value="SMAD_FHA_dom_sf"/>
</dbReference>
<evidence type="ECO:0000259" key="2">
    <source>
        <dbReference type="PROSITE" id="PS50006"/>
    </source>
</evidence>
<dbReference type="STRING" id="141349.BN1232_06123"/>
<dbReference type="PROSITE" id="PS50006">
    <property type="entry name" value="FHA_DOMAIN"/>
    <property type="match status" value="1"/>
</dbReference>
<evidence type="ECO:0000256" key="1">
    <source>
        <dbReference type="ARBA" id="ARBA00022553"/>
    </source>
</evidence>
<dbReference type="AlphaFoldDB" id="A0A0E3WEA3"/>
<dbReference type="SMART" id="SM00240">
    <property type="entry name" value="FHA"/>
    <property type="match status" value="1"/>
</dbReference>